<dbReference type="AlphaFoldDB" id="A0A7M7MFR6"/>
<dbReference type="EnsemblMetazoa" id="XM_022802774">
    <property type="protein sequence ID" value="XP_022658509"/>
    <property type="gene ID" value="LOC111249211"/>
</dbReference>
<dbReference type="EnsemblMetazoa" id="XM_022802773">
    <property type="protein sequence ID" value="XP_022658508"/>
    <property type="gene ID" value="LOC111249211"/>
</dbReference>
<dbReference type="InterPro" id="IPR013087">
    <property type="entry name" value="Znf_C2H2_type"/>
</dbReference>
<dbReference type="GO" id="GO:0000978">
    <property type="term" value="F:RNA polymerase II cis-regulatory region sequence-specific DNA binding"/>
    <property type="evidence" value="ECO:0007669"/>
    <property type="project" value="TreeGrafter"/>
</dbReference>
<organism evidence="10 11">
    <name type="scientific">Varroa destructor</name>
    <name type="common">Honeybee mite</name>
    <dbReference type="NCBI Taxonomy" id="109461"/>
    <lineage>
        <taxon>Eukaryota</taxon>
        <taxon>Metazoa</taxon>
        <taxon>Ecdysozoa</taxon>
        <taxon>Arthropoda</taxon>
        <taxon>Chelicerata</taxon>
        <taxon>Arachnida</taxon>
        <taxon>Acari</taxon>
        <taxon>Parasitiformes</taxon>
        <taxon>Mesostigmata</taxon>
        <taxon>Gamasina</taxon>
        <taxon>Dermanyssoidea</taxon>
        <taxon>Varroidae</taxon>
        <taxon>Varroa</taxon>
    </lineage>
</organism>
<dbReference type="Pfam" id="PF00096">
    <property type="entry name" value="zf-C2H2"/>
    <property type="match status" value="2"/>
</dbReference>
<keyword evidence="5" id="KW-0805">Transcription regulation</keyword>
<dbReference type="FunFam" id="3.30.160.60:FF:000032">
    <property type="entry name" value="Krueppel-like factor 4"/>
    <property type="match status" value="1"/>
</dbReference>
<dbReference type="InParanoid" id="A0A7M7MFR6"/>
<feature type="region of interest" description="Disordered" evidence="8">
    <location>
        <begin position="1"/>
        <end position="53"/>
    </location>
</feature>
<dbReference type="RefSeq" id="XP_022658509.1">
    <property type="nucleotide sequence ID" value="XM_022802774.1"/>
</dbReference>
<dbReference type="KEGG" id="vde:111249211"/>
<dbReference type="PANTHER" id="PTHR23235">
    <property type="entry name" value="KRUEPPEL-LIKE TRANSCRIPTION FACTOR"/>
    <property type="match status" value="1"/>
</dbReference>
<feature type="domain" description="C2H2-type" evidence="9">
    <location>
        <begin position="426"/>
        <end position="452"/>
    </location>
</feature>
<dbReference type="PANTHER" id="PTHR23235:SF158">
    <property type="entry name" value="C2H2-TYPE DOMAIN-CONTAINING PROTEIN"/>
    <property type="match status" value="1"/>
</dbReference>
<dbReference type="RefSeq" id="XP_022658508.1">
    <property type="nucleotide sequence ID" value="XM_022802773.1"/>
</dbReference>
<dbReference type="Proteomes" id="UP000594260">
    <property type="component" value="Unplaced"/>
</dbReference>
<dbReference type="GO" id="GO:0008270">
    <property type="term" value="F:zinc ion binding"/>
    <property type="evidence" value="ECO:0007669"/>
    <property type="project" value="UniProtKB-KW"/>
</dbReference>
<keyword evidence="2" id="KW-0677">Repeat</keyword>
<protein>
    <recommendedName>
        <fullName evidence="9">C2H2-type domain-containing protein</fullName>
    </recommendedName>
</protein>
<evidence type="ECO:0000259" key="9">
    <source>
        <dbReference type="PROSITE" id="PS50157"/>
    </source>
</evidence>
<keyword evidence="6" id="KW-0804">Transcription</keyword>
<proteinExistence type="predicted"/>
<keyword evidence="4" id="KW-0862">Zinc</keyword>
<feature type="region of interest" description="Disordered" evidence="8">
    <location>
        <begin position="197"/>
        <end position="284"/>
    </location>
</feature>
<feature type="region of interest" description="Disordered" evidence="8">
    <location>
        <begin position="136"/>
        <end position="185"/>
    </location>
</feature>
<reference evidence="10" key="1">
    <citation type="submission" date="2021-01" db="UniProtKB">
        <authorList>
            <consortium name="EnsemblMetazoa"/>
        </authorList>
    </citation>
    <scope>IDENTIFICATION</scope>
</reference>
<evidence type="ECO:0000313" key="11">
    <source>
        <dbReference type="Proteomes" id="UP000594260"/>
    </source>
</evidence>
<accession>A0A7M7MFR6</accession>
<dbReference type="GO" id="GO:0000981">
    <property type="term" value="F:DNA-binding transcription factor activity, RNA polymerase II-specific"/>
    <property type="evidence" value="ECO:0007669"/>
    <property type="project" value="TreeGrafter"/>
</dbReference>
<evidence type="ECO:0000256" key="1">
    <source>
        <dbReference type="ARBA" id="ARBA00022723"/>
    </source>
</evidence>
<dbReference type="SUPFAM" id="SSF57667">
    <property type="entry name" value="beta-beta-alpha zinc fingers"/>
    <property type="match status" value="2"/>
</dbReference>
<feature type="compositionally biased region" description="Low complexity" evidence="8">
    <location>
        <begin position="220"/>
        <end position="232"/>
    </location>
</feature>
<sequence length="452" mass="49675">MSASLVEGYPKDAGPPPPPMASLGTLGSHSGYFAHPGGHPAPHGMTHYHQGRPSNMADFQDMWQDIESVLLGDGGQSTHEARQQRLAAQQNLRNMLSSYNQGSVSERVVYATPTSSSNSIHSPSSDKNIKIEFFTATHPPHPEPAHPQPPGPPEALAYPTSAPYPHRYHHTHHSHGIVQPPQHHTAAHLPTTLESHHLDHHHPESNGSVKSEPDRSSSVALAAATAAGTAAGPRAYHHSPSPTSPDYYQHQWGFYSGPSDESTANPDQHPSGSGGGNNSYPLVHGLNRFYRPQRPYAPVGGRIPSPHLRQDIPQTIIPDQLEPPLYGMAHMSMGAMGPIGALPGSPKVTGKRGRRSRNGPKKITIHTCSYQGCMKTYSKSSHLKAHLRTHTGEKPYMCNWKGCGWKFARSDELTRHYRKHTGDRPFQCRLCERAFSRSDHLSLHMKRHTEMM</sequence>
<keyword evidence="11" id="KW-1185">Reference proteome</keyword>
<name>A0A7M7MFR6_VARDE</name>
<evidence type="ECO:0000256" key="3">
    <source>
        <dbReference type="ARBA" id="ARBA00022771"/>
    </source>
</evidence>
<feature type="domain" description="C2H2-type" evidence="9">
    <location>
        <begin position="366"/>
        <end position="395"/>
    </location>
</feature>
<feature type="compositionally biased region" description="Polar residues" evidence="8">
    <location>
        <begin position="259"/>
        <end position="270"/>
    </location>
</feature>
<feature type="compositionally biased region" description="Basic residues" evidence="8">
    <location>
        <begin position="166"/>
        <end position="175"/>
    </location>
</feature>
<evidence type="ECO:0000256" key="5">
    <source>
        <dbReference type="ARBA" id="ARBA00023015"/>
    </source>
</evidence>
<dbReference type="OrthoDB" id="4748970at2759"/>
<dbReference type="SMART" id="SM00355">
    <property type="entry name" value="ZnF_C2H2"/>
    <property type="match status" value="3"/>
</dbReference>
<dbReference type="GeneID" id="111249211"/>
<evidence type="ECO:0000256" key="2">
    <source>
        <dbReference type="ARBA" id="ARBA00022737"/>
    </source>
</evidence>
<dbReference type="PROSITE" id="PS00028">
    <property type="entry name" value="ZINC_FINGER_C2H2_1"/>
    <property type="match status" value="3"/>
</dbReference>
<keyword evidence="1" id="KW-0479">Metal-binding</keyword>
<keyword evidence="3 7" id="KW-0863">Zinc-finger</keyword>
<feature type="domain" description="C2H2-type" evidence="9">
    <location>
        <begin position="396"/>
        <end position="425"/>
    </location>
</feature>
<evidence type="ECO:0000256" key="4">
    <source>
        <dbReference type="ARBA" id="ARBA00022833"/>
    </source>
</evidence>
<evidence type="ECO:0000313" key="10">
    <source>
        <dbReference type="EnsemblMetazoa" id="XP_022658509"/>
    </source>
</evidence>
<dbReference type="InterPro" id="IPR036236">
    <property type="entry name" value="Znf_C2H2_sf"/>
</dbReference>
<evidence type="ECO:0000256" key="8">
    <source>
        <dbReference type="SAM" id="MobiDB-lite"/>
    </source>
</evidence>
<dbReference type="OMA" id="THACFWH"/>
<dbReference type="PROSITE" id="PS50157">
    <property type="entry name" value="ZINC_FINGER_C2H2_2"/>
    <property type="match status" value="3"/>
</dbReference>
<evidence type="ECO:0000256" key="7">
    <source>
        <dbReference type="PROSITE-ProRule" id="PRU00042"/>
    </source>
</evidence>
<evidence type="ECO:0000256" key="6">
    <source>
        <dbReference type="ARBA" id="ARBA00023163"/>
    </source>
</evidence>
<dbReference type="Gene3D" id="3.30.160.60">
    <property type="entry name" value="Classic Zinc Finger"/>
    <property type="match status" value="3"/>
</dbReference>